<dbReference type="AlphaFoldDB" id="C1EIA4"/>
<dbReference type="GeneID" id="8249321"/>
<feature type="region of interest" description="Disordered" evidence="1">
    <location>
        <begin position="31"/>
        <end position="75"/>
    </location>
</feature>
<gene>
    <name evidence="2" type="ORF">MICPUN_109578</name>
</gene>
<protein>
    <submittedName>
        <fullName evidence="2">Uncharacterized protein</fullName>
    </submittedName>
</protein>
<keyword evidence="3" id="KW-1185">Reference proteome</keyword>
<evidence type="ECO:0000313" key="3">
    <source>
        <dbReference type="Proteomes" id="UP000002009"/>
    </source>
</evidence>
<dbReference type="InParanoid" id="C1EIA4"/>
<dbReference type="EMBL" id="CP001333">
    <property type="protein sequence ID" value="ACO67825.1"/>
    <property type="molecule type" value="Genomic_DNA"/>
</dbReference>
<sequence length="75" mass="8029">MVSGNLDLRVNATMRDLIRLVGRKLTVEGRTPVKEGGVENGSAVGDESDLRPPGSPAARLARRPTFAEVCSPMPR</sequence>
<organism evidence="2 3">
    <name type="scientific">Micromonas commoda (strain RCC299 / NOUM17 / CCMP2709)</name>
    <name type="common">Picoplanktonic green alga</name>
    <dbReference type="NCBI Taxonomy" id="296587"/>
    <lineage>
        <taxon>Eukaryota</taxon>
        <taxon>Viridiplantae</taxon>
        <taxon>Chlorophyta</taxon>
        <taxon>Mamiellophyceae</taxon>
        <taxon>Mamiellales</taxon>
        <taxon>Mamiellaceae</taxon>
        <taxon>Micromonas</taxon>
    </lineage>
</organism>
<evidence type="ECO:0000313" key="2">
    <source>
        <dbReference type="EMBL" id="ACO67825.1"/>
    </source>
</evidence>
<reference evidence="2 3" key="1">
    <citation type="journal article" date="2009" name="Science">
        <title>Green evolution and dynamic adaptations revealed by genomes of the marine picoeukaryotes Micromonas.</title>
        <authorList>
            <person name="Worden A.Z."/>
            <person name="Lee J.H."/>
            <person name="Mock T."/>
            <person name="Rouze P."/>
            <person name="Simmons M.P."/>
            <person name="Aerts A.L."/>
            <person name="Allen A.E."/>
            <person name="Cuvelier M.L."/>
            <person name="Derelle E."/>
            <person name="Everett M.V."/>
            <person name="Foulon E."/>
            <person name="Grimwood J."/>
            <person name="Gundlach H."/>
            <person name="Henrissat B."/>
            <person name="Napoli C."/>
            <person name="McDonald S.M."/>
            <person name="Parker M.S."/>
            <person name="Rombauts S."/>
            <person name="Salamov A."/>
            <person name="Von Dassow P."/>
            <person name="Badger J.H."/>
            <person name="Coutinho P.M."/>
            <person name="Demir E."/>
            <person name="Dubchak I."/>
            <person name="Gentemann C."/>
            <person name="Eikrem W."/>
            <person name="Gready J.E."/>
            <person name="John U."/>
            <person name="Lanier W."/>
            <person name="Lindquist E.A."/>
            <person name="Lucas S."/>
            <person name="Mayer K.F."/>
            <person name="Moreau H."/>
            <person name="Not F."/>
            <person name="Otillar R."/>
            <person name="Panaud O."/>
            <person name="Pangilinan J."/>
            <person name="Paulsen I."/>
            <person name="Piegu B."/>
            <person name="Poliakov A."/>
            <person name="Robbens S."/>
            <person name="Schmutz J."/>
            <person name="Toulza E."/>
            <person name="Wyss T."/>
            <person name="Zelensky A."/>
            <person name="Zhou K."/>
            <person name="Armbrust E.V."/>
            <person name="Bhattacharya D."/>
            <person name="Goodenough U.W."/>
            <person name="Van de Peer Y."/>
            <person name="Grigoriev I.V."/>
        </authorList>
    </citation>
    <scope>NUCLEOTIDE SEQUENCE [LARGE SCALE GENOMIC DNA]</scope>
    <source>
        <strain evidence="3">RCC299 / NOUM17</strain>
    </source>
</reference>
<proteinExistence type="predicted"/>
<evidence type="ECO:0000256" key="1">
    <source>
        <dbReference type="SAM" id="MobiDB-lite"/>
    </source>
</evidence>
<dbReference type="RefSeq" id="XP_002506567.1">
    <property type="nucleotide sequence ID" value="XM_002506521.1"/>
</dbReference>
<accession>C1EIA4</accession>
<dbReference type="KEGG" id="mis:MICPUN_109578"/>
<name>C1EIA4_MICCC</name>
<dbReference type="Proteomes" id="UP000002009">
    <property type="component" value="Chromosome 15"/>
</dbReference>